<dbReference type="Proteomes" id="UP000245771">
    <property type="component" value="Unassembled WGS sequence"/>
</dbReference>
<dbReference type="EMBL" id="KZ819605">
    <property type="protein sequence ID" value="PWN32815.1"/>
    <property type="molecule type" value="Genomic_DNA"/>
</dbReference>
<dbReference type="GO" id="GO:0003849">
    <property type="term" value="F:3-deoxy-7-phosphoheptulonate synthase activity"/>
    <property type="evidence" value="ECO:0007669"/>
    <property type="project" value="UniProtKB-EC"/>
</dbReference>
<feature type="binding site" evidence="5">
    <location>
        <position position="473"/>
    </location>
    <ligand>
        <name>Mn(2+)</name>
        <dbReference type="ChEBI" id="CHEBI:29035"/>
    </ligand>
</feature>
<evidence type="ECO:0000313" key="8">
    <source>
        <dbReference type="Proteomes" id="UP000245771"/>
    </source>
</evidence>
<keyword evidence="5" id="KW-0464">Manganese</keyword>
<accession>A0A316VB78</accession>
<evidence type="ECO:0000313" key="7">
    <source>
        <dbReference type="EMBL" id="PWN32815.1"/>
    </source>
</evidence>
<evidence type="ECO:0000256" key="6">
    <source>
        <dbReference type="RuleBase" id="RU363071"/>
    </source>
</evidence>
<dbReference type="SUPFAM" id="SSF51569">
    <property type="entry name" value="Aldolase"/>
    <property type="match status" value="1"/>
</dbReference>
<feature type="binding site" evidence="5">
    <location>
        <position position="326"/>
    </location>
    <ligand>
        <name>phosphoenolpyruvate</name>
        <dbReference type="ChEBI" id="CHEBI:58702"/>
    </ligand>
</feature>
<feature type="binding site" evidence="5">
    <location>
        <position position="116"/>
    </location>
    <ligand>
        <name>phosphoenolpyruvate</name>
        <dbReference type="ChEBI" id="CHEBI:58702"/>
    </ligand>
</feature>
<keyword evidence="3 6" id="KW-0808">Transferase</keyword>
<reference evidence="7 8" key="1">
    <citation type="journal article" date="2018" name="Mol. Biol. Evol.">
        <title>Broad Genomic Sampling Reveals a Smut Pathogenic Ancestry of the Fungal Clade Ustilaginomycotina.</title>
        <authorList>
            <person name="Kijpornyongpan T."/>
            <person name="Mondo S.J."/>
            <person name="Barry K."/>
            <person name="Sandor L."/>
            <person name="Lee J."/>
            <person name="Lipzen A."/>
            <person name="Pangilinan J."/>
            <person name="LaButti K."/>
            <person name="Hainaut M."/>
            <person name="Henrissat B."/>
            <person name="Grigoriev I.V."/>
            <person name="Spatafora J.W."/>
            <person name="Aime M.C."/>
        </authorList>
    </citation>
    <scope>NUCLEOTIDE SEQUENCE [LARGE SCALE GENOMIC DNA]</scope>
    <source>
        <strain evidence="7 8">MCA 3882</strain>
    </source>
</reference>
<dbReference type="STRING" id="1280837.A0A316VB78"/>
<dbReference type="AlphaFoldDB" id="A0A316VB78"/>
<evidence type="ECO:0000256" key="5">
    <source>
        <dbReference type="PIRSR" id="PIRSR602480-1"/>
    </source>
</evidence>
<proteinExistence type="inferred from homology"/>
<dbReference type="PANTHER" id="PTHR21337:SF0">
    <property type="entry name" value="PHOSPHO-2-DEHYDRO-3-DEOXYHEPTONATE ALDOLASE"/>
    <property type="match status" value="1"/>
</dbReference>
<gene>
    <name evidence="7" type="ORF">FA14DRAFT_149522</name>
</gene>
<dbReference type="OrthoDB" id="2338at2759"/>
<dbReference type="RefSeq" id="XP_025353117.1">
    <property type="nucleotide sequence ID" value="XM_025497400.1"/>
</dbReference>
<feature type="binding site" evidence="5">
    <location>
        <position position="393"/>
    </location>
    <ligand>
        <name>Mn(2+)</name>
        <dbReference type="ChEBI" id="CHEBI:29035"/>
    </ligand>
</feature>
<keyword evidence="5" id="KW-0170">Cobalt</keyword>
<dbReference type="EC" id="2.5.1.54" evidence="6"/>
<keyword evidence="6" id="KW-0057">Aromatic amino acid biosynthesis</keyword>
<evidence type="ECO:0000256" key="2">
    <source>
        <dbReference type="ARBA" id="ARBA00008911"/>
    </source>
</evidence>
<dbReference type="InterPro" id="IPR002480">
    <property type="entry name" value="DAHP_synth_2"/>
</dbReference>
<name>A0A316VB78_9BASI</name>
<feature type="binding site" evidence="5">
    <location>
        <position position="437"/>
    </location>
    <ligand>
        <name>Mn(2+)</name>
        <dbReference type="ChEBI" id="CHEBI:29035"/>
    </ligand>
</feature>
<dbReference type="Gene3D" id="3.20.20.70">
    <property type="entry name" value="Aldolase class I"/>
    <property type="match status" value="1"/>
</dbReference>
<keyword evidence="6" id="KW-0028">Amino-acid biosynthesis</keyword>
<feature type="binding site" evidence="5">
    <location>
        <position position="77"/>
    </location>
    <ligand>
        <name>Mn(2+)</name>
        <dbReference type="ChEBI" id="CHEBI:29035"/>
    </ligand>
</feature>
<evidence type="ECO:0000256" key="4">
    <source>
        <dbReference type="ARBA" id="ARBA00047508"/>
    </source>
</evidence>
<comment type="pathway">
    <text evidence="1 6">Metabolic intermediate biosynthesis; chorismate biosynthesis; chorismate from D-erythrose 4-phosphate and phosphoenolpyruvate: step 1/7.</text>
</comment>
<dbReference type="InterPro" id="IPR013785">
    <property type="entry name" value="Aldolase_TIM"/>
</dbReference>
<comment type="similarity">
    <text evidence="2 6">Belongs to the class-II DAHP synthase family.</text>
</comment>
<keyword evidence="5" id="KW-0104">Cadmium</keyword>
<comment type="catalytic activity">
    <reaction evidence="4 6">
        <text>D-erythrose 4-phosphate + phosphoenolpyruvate + H2O = 7-phospho-2-dehydro-3-deoxy-D-arabino-heptonate + phosphate</text>
        <dbReference type="Rhea" id="RHEA:14717"/>
        <dbReference type="ChEBI" id="CHEBI:15377"/>
        <dbReference type="ChEBI" id="CHEBI:16897"/>
        <dbReference type="ChEBI" id="CHEBI:43474"/>
        <dbReference type="ChEBI" id="CHEBI:58394"/>
        <dbReference type="ChEBI" id="CHEBI:58702"/>
        <dbReference type="EC" id="2.5.1.54"/>
    </reaction>
</comment>
<sequence length="528" mass="57508">MASSSDAGQRPAWTPSSWRKYPISQPIEYPSRKALEDATQQLRSLPGLVTSHEIRSLRAQLASVAQGKSFLLQGGDCAELFADCTPDKIEGKVKLLLLMSLIIIWGARIPVVRVGRIAGQYAKPRSKATEVVDVPSSKPDGSITTEKKEVLTFRGDNINGFAADQRIPDPQRLLTAYFYSCTTLNHIRASLGSGLADLHAPLSWTTSHVRSESLAKQFSHIVSSLTDALDFMRVIGAESQNDTVSKLETVDYFIAHECLTLEFEEAMTRQTVNAKKQESAASTPEAASPPFYDLSAHFVWLGDRTRAVNEAHAEFVRGIANPIGIKVGPSMKPDELISLLSIVDPSRGADLGKVTLIARFGRGKSQTHLPALIKAIQSSPWSKSVIWCCDPMHGNTISSPSDPSLKTRAFGDVLTELTEQLAIHAQNNSHLGGIHLELTGEVDEYGESVTECTGGAMGLEDSHLKMRYRTHCDPRLNLEQSLDIAFMISNALKSERLNAGASSSAKSATEKYDHDALVKELLNGTSTL</sequence>
<dbReference type="GO" id="GO:0008652">
    <property type="term" value="P:amino acid biosynthetic process"/>
    <property type="evidence" value="ECO:0007669"/>
    <property type="project" value="UniProtKB-KW"/>
</dbReference>
<comment type="cofactor">
    <cofactor evidence="5">
        <name>Mn(2+)</name>
        <dbReference type="ChEBI" id="CHEBI:29035"/>
    </cofactor>
    <cofactor evidence="5">
        <name>Co(2+)</name>
        <dbReference type="ChEBI" id="CHEBI:48828"/>
    </cofactor>
    <cofactor evidence="5">
        <name>Cd(2+)</name>
        <dbReference type="ChEBI" id="CHEBI:48775"/>
    </cofactor>
    <text evidence="5">Binds 1 divalent cation per subunit. The enzyme is active with manganese, cobalt or cadmium ions.</text>
</comment>
<dbReference type="GO" id="GO:0009073">
    <property type="term" value="P:aromatic amino acid family biosynthetic process"/>
    <property type="evidence" value="ECO:0007669"/>
    <property type="project" value="UniProtKB-KW"/>
</dbReference>
<dbReference type="GeneID" id="37019181"/>
<organism evidence="7 8">
    <name type="scientific">Meira miltonrushii</name>
    <dbReference type="NCBI Taxonomy" id="1280837"/>
    <lineage>
        <taxon>Eukaryota</taxon>
        <taxon>Fungi</taxon>
        <taxon>Dikarya</taxon>
        <taxon>Basidiomycota</taxon>
        <taxon>Ustilaginomycotina</taxon>
        <taxon>Exobasidiomycetes</taxon>
        <taxon>Exobasidiales</taxon>
        <taxon>Brachybasidiaceae</taxon>
        <taxon>Meira</taxon>
    </lineage>
</organism>
<dbReference type="InParanoid" id="A0A316VB78"/>
<protein>
    <recommendedName>
        <fullName evidence="6">Phospho-2-dehydro-3-deoxyheptonate aldolase</fullName>
        <ecNumber evidence="6">2.5.1.54</ecNumber>
    </recommendedName>
</protein>
<dbReference type="PANTHER" id="PTHR21337">
    <property type="entry name" value="PHOSPHO-2-DEHYDRO-3-DEOXYHEPTONATE ALDOLASE 1, 2"/>
    <property type="match status" value="1"/>
</dbReference>
<evidence type="ECO:0000256" key="3">
    <source>
        <dbReference type="ARBA" id="ARBA00022679"/>
    </source>
</evidence>
<dbReference type="Pfam" id="PF01474">
    <property type="entry name" value="DAHP_synth_2"/>
    <property type="match status" value="1"/>
</dbReference>
<keyword evidence="8" id="KW-1185">Reference proteome</keyword>
<dbReference type="UniPathway" id="UPA00053">
    <property type="reaction ID" value="UER00084"/>
</dbReference>
<dbReference type="GO" id="GO:0009423">
    <property type="term" value="P:chorismate biosynthetic process"/>
    <property type="evidence" value="ECO:0007669"/>
    <property type="project" value="UniProtKB-UniPathway"/>
</dbReference>
<feature type="binding site" evidence="5">
    <location>
        <position position="359"/>
    </location>
    <ligand>
        <name>phosphoenolpyruvate</name>
        <dbReference type="ChEBI" id="CHEBI:58702"/>
    </ligand>
</feature>
<evidence type="ECO:0000256" key="1">
    <source>
        <dbReference type="ARBA" id="ARBA00004688"/>
    </source>
</evidence>